<dbReference type="InterPro" id="IPR008928">
    <property type="entry name" value="6-hairpin_glycosidase_sf"/>
</dbReference>
<evidence type="ECO:0000256" key="6">
    <source>
        <dbReference type="ARBA" id="ARBA00023295"/>
    </source>
</evidence>
<evidence type="ECO:0000256" key="3">
    <source>
        <dbReference type="ARBA" id="ARBA00012601"/>
    </source>
</evidence>
<evidence type="ECO:0000256" key="7">
    <source>
        <dbReference type="ARBA" id="ARBA00023326"/>
    </source>
</evidence>
<dbReference type="EMBL" id="BAABGJ010000080">
    <property type="protein sequence ID" value="GAA4354456.1"/>
    <property type="molecule type" value="Genomic_DNA"/>
</dbReference>
<evidence type="ECO:0000313" key="9">
    <source>
        <dbReference type="EMBL" id="GAA4354456.1"/>
    </source>
</evidence>
<feature type="chain" id="PRO_5046734577" description="cellulase" evidence="8">
    <location>
        <begin position="30"/>
        <end position="393"/>
    </location>
</feature>
<evidence type="ECO:0000256" key="8">
    <source>
        <dbReference type="SAM" id="SignalP"/>
    </source>
</evidence>
<accession>A0ABP8I9W0</accession>
<dbReference type="Gene3D" id="1.50.10.10">
    <property type="match status" value="1"/>
</dbReference>
<keyword evidence="7" id="KW-0624">Polysaccharide degradation</keyword>
<keyword evidence="5" id="KW-0136">Cellulose degradation</keyword>
<keyword evidence="8" id="KW-0732">Signal</keyword>
<dbReference type="SUPFAM" id="SSF48208">
    <property type="entry name" value="Six-hairpin glycosidases"/>
    <property type="match status" value="1"/>
</dbReference>
<evidence type="ECO:0000256" key="4">
    <source>
        <dbReference type="ARBA" id="ARBA00022801"/>
    </source>
</evidence>
<dbReference type="InterPro" id="IPR002037">
    <property type="entry name" value="Glyco_hydro_8"/>
</dbReference>
<evidence type="ECO:0000256" key="2">
    <source>
        <dbReference type="ARBA" id="ARBA00009209"/>
    </source>
</evidence>
<dbReference type="PRINTS" id="PR00735">
    <property type="entry name" value="GLHYDRLASE8"/>
</dbReference>
<evidence type="ECO:0000256" key="5">
    <source>
        <dbReference type="ARBA" id="ARBA00023001"/>
    </source>
</evidence>
<comment type="catalytic activity">
    <reaction evidence="1">
        <text>Endohydrolysis of (1-&gt;4)-beta-D-glucosidic linkages in cellulose, lichenin and cereal beta-D-glucans.</text>
        <dbReference type="EC" id="3.2.1.4"/>
    </reaction>
</comment>
<reference evidence="10" key="1">
    <citation type="journal article" date="2019" name="Int. J. Syst. Evol. Microbiol.">
        <title>The Global Catalogue of Microorganisms (GCM) 10K type strain sequencing project: providing services to taxonomists for standard genome sequencing and annotation.</title>
        <authorList>
            <consortium name="The Broad Institute Genomics Platform"/>
            <consortium name="The Broad Institute Genome Sequencing Center for Infectious Disease"/>
            <person name="Wu L."/>
            <person name="Ma J."/>
        </authorList>
    </citation>
    <scope>NUCLEOTIDE SEQUENCE [LARGE SCALE GENOMIC DNA]</scope>
    <source>
        <strain evidence="10">JCM 17804</strain>
    </source>
</reference>
<dbReference type="Proteomes" id="UP001500975">
    <property type="component" value="Unassembled WGS sequence"/>
</dbReference>
<keyword evidence="4" id="KW-0378">Hydrolase</keyword>
<keyword evidence="7" id="KW-0119">Carbohydrate metabolism</keyword>
<organism evidence="9 10">
    <name type="scientific">Variovorax defluvii</name>
    <dbReference type="NCBI Taxonomy" id="913761"/>
    <lineage>
        <taxon>Bacteria</taxon>
        <taxon>Pseudomonadati</taxon>
        <taxon>Pseudomonadota</taxon>
        <taxon>Betaproteobacteria</taxon>
        <taxon>Burkholderiales</taxon>
        <taxon>Comamonadaceae</taxon>
        <taxon>Variovorax</taxon>
    </lineage>
</organism>
<gene>
    <name evidence="9" type="primary">bcsZ</name>
    <name evidence="9" type="ORF">GCM10023165_45700</name>
</gene>
<evidence type="ECO:0000313" key="10">
    <source>
        <dbReference type="Proteomes" id="UP001500975"/>
    </source>
</evidence>
<dbReference type="Pfam" id="PF01270">
    <property type="entry name" value="Glyco_hydro_8"/>
    <property type="match status" value="1"/>
</dbReference>
<comment type="caution">
    <text evidence="9">The sequence shown here is derived from an EMBL/GenBank/DDBJ whole genome shotgun (WGS) entry which is preliminary data.</text>
</comment>
<feature type="signal peptide" evidence="8">
    <location>
        <begin position="1"/>
        <end position="29"/>
    </location>
</feature>
<dbReference type="NCBIfam" id="NF008305">
    <property type="entry name" value="PRK11097.1"/>
    <property type="match status" value="1"/>
</dbReference>
<name>A0ABP8I9W0_9BURK</name>
<comment type="similarity">
    <text evidence="2">Belongs to the glycosyl hydrolase 8 (cellulase D) family.</text>
</comment>
<proteinExistence type="inferred from homology"/>
<dbReference type="InterPro" id="IPR012341">
    <property type="entry name" value="6hp_glycosidase-like_sf"/>
</dbReference>
<protein>
    <recommendedName>
        <fullName evidence="3">cellulase</fullName>
        <ecNumber evidence="3">3.2.1.4</ecNumber>
    </recommendedName>
</protein>
<keyword evidence="10" id="KW-1185">Reference proteome</keyword>
<evidence type="ECO:0000256" key="1">
    <source>
        <dbReference type="ARBA" id="ARBA00000966"/>
    </source>
</evidence>
<dbReference type="EC" id="3.2.1.4" evidence="3"/>
<keyword evidence="6" id="KW-0326">Glycosidase</keyword>
<sequence length="393" mass="43930">MTLPKESRRRYLTALALLPVSALPDAMHAATLPCLPTDDWTRFAERHLQRDGRIIDFDAPEQHSTSEGQSYALFFALVHNDRPAFDRILQWTAANLADGQLAERLPAWHWGRKPDGRWGVLDATPASDADLWIAYTLIEAGRLWNHAAYRALGRSVLANAAREEVATLPGLGLMLLPWPRAIASGPLWRLNPSYLPLQLLRRFQQEDPPGPWDEIARHTQRMTEATAPRGFAPDWCAWSEKDRAFVPDPEKPTVGSYDAIRVYLWAGMLHAQEPARAALLHALGGPRALLLKKAALPEYVDTDTGAMRGAAPVGFAGALLPYLQAQDLQAPLDVQLARIRERMAGTPAPAPLPYYERMLLLFGQAWLDGRYAFGRNGELQPDWRRLCAPRRPA</sequence>